<proteinExistence type="predicted"/>
<evidence type="ECO:0000259" key="2">
    <source>
        <dbReference type="PROSITE" id="PS52004"/>
    </source>
</evidence>
<feature type="domain" description="Ketosynthase family 3 (KS3)" evidence="2">
    <location>
        <begin position="1"/>
        <end position="100"/>
    </location>
</feature>
<dbReference type="GO" id="GO:0005829">
    <property type="term" value="C:cytosol"/>
    <property type="evidence" value="ECO:0007669"/>
    <property type="project" value="TreeGrafter"/>
</dbReference>
<sequence length="102" mass="10514">DRAETVAIKRALGDHAARVAVSSTKSMTGHLLGAAGAVEAIFSILAIRDGILPPTINLENPDPACDLDYVPGTARVAPVRIALSNSFGFGGTNGSLVFRALQ</sequence>
<gene>
    <name evidence="3" type="ORF">LDC_3111</name>
</gene>
<dbReference type="InterPro" id="IPR014031">
    <property type="entry name" value="Ketoacyl_synth_C"/>
</dbReference>
<dbReference type="EMBL" id="ADZX01000964">
    <property type="protein sequence ID" value="EFK94887.1"/>
    <property type="molecule type" value="Genomic_DNA"/>
</dbReference>
<keyword evidence="1" id="KW-0808">Transferase</keyword>
<dbReference type="PANTHER" id="PTHR11712">
    <property type="entry name" value="POLYKETIDE SYNTHASE-RELATED"/>
    <property type="match status" value="1"/>
</dbReference>
<feature type="non-terminal residue" evidence="3">
    <location>
        <position position="1"/>
    </location>
</feature>
<dbReference type="InterPro" id="IPR000794">
    <property type="entry name" value="Beta-ketoacyl_synthase"/>
</dbReference>
<reference evidence="3" key="2">
    <citation type="journal article" date="2011" name="Microb. Ecol.">
        <title>Taxonomic and Functional Metagenomic Profiling of the Microbial Community in the Anoxic Sediment of a Sub-saline Shallow Lake (Laguna de Carrizo, Central Spain).</title>
        <authorList>
            <person name="Ferrer M."/>
            <person name="Guazzaroni M.E."/>
            <person name="Richter M."/>
            <person name="Garcia-Salamanca A."/>
            <person name="Yarza P."/>
            <person name="Suarez-Suarez A."/>
            <person name="Solano J."/>
            <person name="Alcaide M."/>
            <person name="van Dillewijn P."/>
            <person name="Molina-Henares M.A."/>
            <person name="Lopez-Cortes N."/>
            <person name="Al-Ramahi Y."/>
            <person name="Guerrero C."/>
            <person name="Acosta A."/>
            <person name="de Eugenio L.I."/>
            <person name="Martinez V."/>
            <person name="Marques S."/>
            <person name="Rojo F."/>
            <person name="Santero E."/>
            <person name="Genilloud O."/>
            <person name="Perez-Perez J."/>
            <person name="Rossello-Mora R."/>
            <person name="Ramos J.L."/>
        </authorList>
    </citation>
    <scope>NUCLEOTIDE SEQUENCE</scope>
</reference>
<dbReference type="Gene3D" id="3.40.47.10">
    <property type="match status" value="1"/>
</dbReference>
<dbReference type="GO" id="GO:0006633">
    <property type="term" value="P:fatty acid biosynthetic process"/>
    <property type="evidence" value="ECO:0007669"/>
    <property type="project" value="TreeGrafter"/>
</dbReference>
<dbReference type="SUPFAM" id="SSF53901">
    <property type="entry name" value="Thiolase-like"/>
    <property type="match status" value="1"/>
</dbReference>
<comment type="caution">
    <text evidence="3">The sequence shown here is derived from an EMBL/GenBank/DDBJ whole genome shotgun (WGS) entry which is preliminary data.</text>
</comment>
<dbReference type="GO" id="GO:0004315">
    <property type="term" value="F:3-oxoacyl-[acyl-carrier-protein] synthase activity"/>
    <property type="evidence" value="ECO:0007669"/>
    <property type="project" value="TreeGrafter"/>
</dbReference>
<reference evidence="3" key="1">
    <citation type="submission" date="2010-07" db="EMBL/GenBank/DDBJ databases">
        <authorList>
            <consortium name="CONSOLIDER consortium CSD2007-00005"/>
            <person name="Guazzaroni M.-E."/>
            <person name="Richter M."/>
            <person name="Garcia-Salamanca A."/>
            <person name="Yarza P."/>
            <person name="Ferrer M."/>
        </authorList>
    </citation>
    <scope>NUCLEOTIDE SEQUENCE</scope>
</reference>
<evidence type="ECO:0000256" key="1">
    <source>
        <dbReference type="ARBA" id="ARBA00022679"/>
    </source>
</evidence>
<evidence type="ECO:0000313" key="3">
    <source>
        <dbReference type="EMBL" id="EFK94887.1"/>
    </source>
</evidence>
<dbReference type="InterPro" id="IPR020841">
    <property type="entry name" value="PKS_Beta-ketoAc_synthase_dom"/>
</dbReference>
<dbReference type="PROSITE" id="PS52004">
    <property type="entry name" value="KS3_2"/>
    <property type="match status" value="1"/>
</dbReference>
<organism evidence="3">
    <name type="scientific">sediment metagenome</name>
    <dbReference type="NCBI Taxonomy" id="749907"/>
    <lineage>
        <taxon>unclassified sequences</taxon>
        <taxon>metagenomes</taxon>
        <taxon>ecological metagenomes</taxon>
    </lineage>
</organism>
<dbReference type="InterPro" id="IPR016039">
    <property type="entry name" value="Thiolase-like"/>
</dbReference>
<accession>D9PNH8</accession>
<dbReference type="AlphaFoldDB" id="D9PNH8"/>
<dbReference type="Pfam" id="PF02801">
    <property type="entry name" value="Ketoacyl-synt_C"/>
    <property type="match status" value="1"/>
</dbReference>
<dbReference type="PANTHER" id="PTHR11712:SF336">
    <property type="entry name" value="3-OXOACYL-[ACYL-CARRIER-PROTEIN] SYNTHASE, MITOCHONDRIAL"/>
    <property type="match status" value="1"/>
</dbReference>
<protein>
    <submittedName>
        <fullName evidence="3">Beta-ketoacyl synthase</fullName>
    </submittedName>
</protein>
<name>D9PNH8_9ZZZZ</name>